<name>A0ABW9YAY8_9RHOB</name>
<evidence type="ECO:0000256" key="2">
    <source>
        <dbReference type="ARBA" id="ARBA00022679"/>
    </source>
</evidence>
<comment type="similarity">
    <text evidence="6 7">Belongs to the class I-like SAM-binding methyltransferase superfamily. C5-methyltransferase family.</text>
</comment>
<evidence type="ECO:0000256" key="6">
    <source>
        <dbReference type="PROSITE-ProRule" id="PRU01016"/>
    </source>
</evidence>
<evidence type="ECO:0000256" key="5">
    <source>
        <dbReference type="ARBA" id="ARBA00047422"/>
    </source>
</evidence>
<evidence type="ECO:0000256" key="3">
    <source>
        <dbReference type="ARBA" id="ARBA00022691"/>
    </source>
</evidence>
<dbReference type="PRINTS" id="PR00105">
    <property type="entry name" value="C5METTRFRASE"/>
</dbReference>
<feature type="active site" evidence="6">
    <location>
        <position position="77"/>
    </location>
</feature>
<dbReference type="EMBL" id="JAAATW010000008">
    <property type="protein sequence ID" value="NBE09597.1"/>
    <property type="molecule type" value="Genomic_DNA"/>
</dbReference>
<keyword evidence="10" id="KW-1185">Reference proteome</keyword>
<keyword evidence="3 6" id="KW-0949">S-adenosyl-L-methionine</keyword>
<dbReference type="PANTHER" id="PTHR10629:SF52">
    <property type="entry name" value="DNA (CYTOSINE-5)-METHYLTRANSFERASE 1"/>
    <property type="match status" value="1"/>
</dbReference>
<dbReference type="PROSITE" id="PS00094">
    <property type="entry name" value="C5_MTASE_1"/>
    <property type="match status" value="1"/>
</dbReference>
<dbReference type="InterPro" id="IPR018117">
    <property type="entry name" value="C5_DNA_meth_AS"/>
</dbReference>
<keyword evidence="1 6" id="KW-0489">Methyltransferase</keyword>
<dbReference type="Gene3D" id="3.40.50.150">
    <property type="entry name" value="Vaccinia Virus protein VP39"/>
    <property type="match status" value="1"/>
</dbReference>
<dbReference type="GO" id="GO:0032259">
    <property type="term" value="P:methylation"/>
    <property type="evidence" value="ECO:0007669"/>
    <property type="project" value="UniProtKB-KW"/>
</dbReference>
<dbReference type="InterPro" id="IPR029063">
    <property type="entry name" value="SAM-dependent_MTases_sf"/>
</dbReference>
<comment type="catalytic activity">
    <reaction evidence="5 8">
        <text>a 2'-deoxycytidine in DNA + S-adenosyl-L-methionine = a 5-methyl-2'-deoxycytidine in DNA + S-adenosyl-L-homocysteine + H(+)</text>
        <dbReference type="Rhea" id="RHEA:13681"/>
        <dbReference type="Rhea" id="RHEA-COMP:11369"/>
        <dbReference type="Rhea" id="RHEA-COMP:11370"/>
        <dbReference type="ChEBI" id="CHEBI:15378"/>
        <dbReference type="ChEBI" id="CHEBI:57856"/>
        <dbReference type="ChEBI" id="CHEBI:59789"/>
        <dbReference type="ChEBI" id="CHEBI:85452"/>
        <dbReference type="ChEBI" id="CHEBI:85454"/>
        <dbReference type="EC" id="2.1.1.37"/>
    </reaction>
</comment>
<organism evidence="9 10">
    <name type="scientific">Paragemmobacter ruber</name>
    <dbReference type="NCBI Taxonomy" id="1985673"/>
    <lineage>
        <taxon>Bacteria</taxon>
        <taxon>Pseudomonadati</taxon>
        <taxon>Pseudomonadota</taxon>
        <taxon>Alphaproteobacteria</taxon>
        <taxon>Rhodobacterales</taxon>
        <taxon>Paracoccaceae</taxon>
        <taxon>Paragemmobacter</taxon>
    </lineage>
</organism>
<protein>
    <recommendedName>
        <fullName evidence="8">Cytosine-specific methyltransferase</fullName>
        <ecNumber evidence="8">2.1.1.37</ecNumber>
    </recommendedName>
</protein>
<sequence length="344" mass="38629">MVDCISIFSGAGGLDAGAQQAGARIVAAIEIDHDSAETLRQNGIGLEQNVLEIDIRQVDFTQWRQQAPSILIGGPPCQPFSKNGYWVRNDNRLIADDPRNMLGQFLRAVSEMQPSGFLFENVDSILHPTNKSSLDGFLAVAEELGYTCTLFRANALDFGIPQRRRRVFVFGIRGKHAQLPDPRPTHTDPVDHKRNADLPHYEGVGRFILPFAGEAFREPQEDASAGTYFEELLNVPPGKNYIALSSLEHYSGRTFRSGGRFWNFLFKLHPEMPSITIAAQPGPWVGPFHWENRRLRVPEIAAIQTFPEGYRFFGSRRSVQRQIGNAVPTLLGRRMIEHLLNHLS</sequence>
<dbReference type="PROSITE" id="PS51679">
    <property type="entry name" value="SAM_MT_C5"/>
    <property type="match status" value="1"/>
</dbReference>
<evidence type="ECO:0000256" key="1">
    <source>
        <dbReference type="ARBA" id="ARBA00022603"/>
    </source>
</evidence>
<keyword evidence="4" id="KW-0680">Restriction system</keyword>
<dbReference type="PANTHER" id="PTHR10629">
    <property type="entry name" value="CYTOSINE-SPECIFIC METHYLTRANSFERASE"/>
    <property type="match status" value="1"/>
</dbReference>
<evidence type="ECO:0000256" key="4">
    <source>
        <dbReference type="ARBA" id="ARBA00022747"/>
    </source>
</evidence>
<dbReference type="GO" id="GO:0003886">
    <property type="term" value="F:DNA (cytosine-5-)-methyltransferase activity"/>
    <property type="evidence" value="ECO:0007669"/>
    <property type="project" value="UniProtKB-EC"/>
</dbReference>
<dbReference type="Gene3D" id="3.90.120.10">
    <property type="entry name" value="DNA Methylase, subunit A, domain 2"/>
    <property type="match status" value="1"/>
</dbReference>
<proteinExistence type="inferred from homology"/>
<comment type="caution">
    <text evidence="9">The sequence shown here is derived from an EMBL/GenBank/DDBJ whole genome shotgun (WGS) entry which is preliminary data.</text>
</comment>
<dbReference type="Proteomes" id="UP001517376">
    <property type="component" value="Unassembled WGS sequence"/>
</dbReference>
<dbReference type="Pfam" id="PF00145">
    <property type="entry name" value="DNA_methylase"/>
    <property type="match status" value="1"/>
</dbReference>
<dbReference type="RefSeq" id="WP_161768651.1">
    <property type="nucleotide sequence ID" value="NZ_JAAATW010000008.1"/>
</dbReference>
<evidence type="ECO:0000313" key="10">
    <source>
        <dbReference type="Proteomes" id="UP001517376"/>
    </source>
</evidence>
<dbReference type="EC" id="2.1.1.37" evidence="8"/>
<dbReference type="InterPro" id="IPR001525">
    <property type="entry name" value="C5_MeTfrase"/>
</dbReference>
<reference evidence="10" key="1">
    <citation type="submission" date="2020-01" db="EMBL/GenBank/DDBJ databases">
        <title>Sphingomonas sp. strain CSW-10.</title>
        <authorList>
            <person name="Chen W.-M."/>
        </authorList>
    </citation>
    <scope>NUCLEOTIDE SEQUENCE [LARGE SCALE GENOMIC DNA]</scope>
    <source>
        <strain evidence="10">CCP-1</strain>
    </source>
</reference>
<dbReference type="NCBIfam" id="TIGR00675">
    <property type="entry name" value="dcm"/>
    <property type="match status" value="1"/>
</dbReference>
<gene>
    <name evidence="9" type="primary">dcm</name>
    <name evidence="9" type="ORF">GU920_18805</name>
</gene>
<evidence type="ECO:0000256" key="8">
    <source>
        <dbReference type="RuleBase" id="RU000417"/>
    </source>
</evidence>
<evidence type="ECO:0000256" key="7">
    <source>
        <dbReference type="RuleBase" id="RU000416"/>
    </source>
</evidence>
<keyword evidence="2 6" id="KW-0808">Transferase</keyword>
<accession>A0ABW9YAY8</accession>
<evidence type="ECO:0000313" key="9">
    <source>
        <dbReference type="EMBL" id="NBE09597.1"/>
    </source>
</evidence>
<dbReference type="InterPro" id="IPR050390">
    <property type="entry name" value="C5-Methyltransferase"/>
</dbReference>
<dbReference type="SUPFAM" id="SSF53335">
    <property type="entry name" value="S-adenosyl-L-methionine-dependent methyltransferases"/>
    <property type="match status" value="1"/>
</dbReference>